<reference evidence="1 2" key="1">
    <citation type="submission" date="2016-11" db="EMBL/GenBank/DDBJ databases">
        <authorList>
            <person name="Jaros S."/>
            <person name="Januszkiewicz K."/>
            <person name="Wedrychowicz H."/>
        </authorList>
    </citation>
    <scope>NUCLEOTIDE SEQUENCE [LARGE SCALE GENOMIC DNA]</scope>
    <source>
        <strain evidence="1 2">DSM 18231</strain>
    </source>
</reference>
<dbReference type="Proteomes" id="UP000184000">
    <property type="component" value="Unassembled WGS sequence"/>
</dbReference>
<gene>
    <name evidence="1" type="ORF">SAMN02744645_2667</name>
</gene>
<sequence>MHANRGRGPLLRLPCFQLVGRARVSREPRYSQEADPSCCAIRGACRRFELAIQQANRARSGGPHARTTARYP</sequence>
<organism evidence="1 2">
    <name type="scientific">Stutzerimonas xanthomarina DSM 18231</name>
    <dbReference type="NCBI Taxonomy" id="1403346"/>
    <lineage>
        <taxon>Bacteria</taxon>
        <taxon>Pseudomonadati</taxon>
        <taxon>Pseudomonadota</taxon>
        <taxon>Gammaproteobacteria</taxon>
        <taxon>Pseudomonadales</taxon>
        <taxon>Pseudomonadaceae</taxon>
        <taxon>Stutzerimonas</taxon>
    </lineage>
</organism>
<accession>A0A1M5QJG9</accession>
<dbReference type="AlphaFoldDB" id="A0A1M5QJG9"/>
<protein>
    <submittedName>
        <fullName evidence="1">Uncharacterized protein</fullName>
    </submittedName>
</protein>
<proteinExistence type="predicted"/>
<evidence type="ECO:0000313" key="2">
    <source>
        <dbReference type="Proteomes" id="UP000184000"/>
    </source>
</evidence>
<dbReference type="EMBL" id="FQXA01000004">
    <property type="protein sequence ID" value="SHH14128.1"/>
    <property type="molecule type" value="Genomic_DNA"/>
</dbReference>
<name>A0A1M5QJG9_9GAMM</name>
<evidence type="ECO:0000313" key="1">
    <source>
        <dbReference type="EMBL" id="SHH14128.1"/>
    </source>
</evidence>